<dbReference type="AlphaFoldDB" id="A0A6C0C3V0"/>
<accession>A0A6C0C3V0</accession>
<name>A0A6C0C3V0_9ZZZZ</name>
<dbReference type="EMBL" id="MN739312">
    <property type="protein sequence ID" value="QHS98203.1"/>
    <property type="molecule type" value="Genomic_DNA"/>
</dbReference>
<evidence type="ECO:0000313" key="1">
    <source>
        <dbReference type="EMBL" id="QHS98203.1"/>
    </source>
</evidence>
<organism evidence="1">
    <name type="scientific">viral metagenome</name>
    <dbReference type="NCBI Taxonomy" id="1070528"/>
    <lineage>
        <taxon>unclassified sequences</taxon>
        <taxon>metagenomes</taxon>
        <taxon>organismal metagenomes</taxon>
    </lineage>
</organism>
<protein>
    <submittedName>
        <fullName evidence="1">Uncharacterized protein</fullName>
    </submittedName>
</protein>
<reference evidence="1" key="1">
    <citation type="journal article" date="2020" name="Nature">
        <title>Giant virus diversity and host interactions through global metagenomics.</title>
        <authorList>
            <person name="Schulz F."/>
            <person name="Roux S."/>
            <person name="Paez-Espino D."/>
            <person name="Jungbluth S."/>
            <person name="Walsh D.A."/>
            <person name="Denef V.J."/>
            <person name="McMahon K.D."/>
            <person name="Konstantinidis K.T."/>
            <person name="Eloe-Fadrosh E.A."/>
            <person name="Kyrpides N.C."/>
            <person name="Woyke T."/>
        </authorList>
    </citation>
    <scope>NUCLEOTIDE SEQUENCE</scope>
    <source>
        <strain evidence="1">GVMAG-M-3300020182-84</strain>
    </source>
</reference>
<sequence length="111" mass="12985">MSFKDNFLLHIKNYLIRNPNNCEYLVNSVNSPFCQVDLDNKDLTAIMNFIESKQLPDYICYAASSMGSIFHILYKNEKNDYYFLYMNIELDIFGGLKASEYEVINTIPNSR</sequence>
<proteinExistence type="predicted"/>